<organism evidence="2 3">
    <name type="scientific">Ophiocordyceps sinensis (strain Co18 / CGMCC 3.14243)</name>
    <name type="common">Yarsagumba caterpillar fungus</name>
    <name type="synonym">Hirsutella sinensis</name>
    <dbReference type="NCBI Taxonomy" id="911162"/>
    <lineage>
        <taxon>Eukaryota</taxon>
        <taxon>Fungi</taxon>
        <taxon>Dikarya</taxon>
        <taxon>Ascomycota</taxon>
        <taxon>Pezizomycotina</taxon>
        <taxon>Sordariomycetes</taxon>
        <taxon>Hypocreomycetidae</taxon>
        <taxon>Hypocreales</taxon>
        <taxon>Ophiocordycipitaceae</taxon>
        <taxon>Ophiocordyceps</taxon>
    </lineage>
</organism>
<accession>T5AHG8</accession>
<dbReference type="HOGENOM" id="CLU_123999_0_0_1"/>
<sequence length="164" mass="17333">MRAIPILCSIIAVLGSASATCSEPEPAEQICYNRPDATPQNIDLKDIGAAAQRLRLYHASQIRKHQSPFWKMKVADADNCAEWRAMTAGGAWVLVKLVGERDAAVTFKDIANTLTQGQGLVNCGAAGGQMGVIVDGGDALYASPEFVSGGYTTEGLLVKVVRGP</sequence>
<evidence type="ECO:0008006" key="4">
    <source>
        <dbReference type="Google" id="ProtNLM"/>
    </source>
</evidence>
<evidence type="ECO:0000313" key="2">
    <source>
        <dbReference type="EMBL" id="EQL02034.1"/>
    </source>
</evidence>
<gene>
    <name evidence="2" type="ORF">OCS_02259</name>
</gene>
<keyword evidence="1" id="KW-0732">Signal</keyword>
<protein>
    <recommendedName>
        <fullName evidence="4">Ecp2 effector protein domain-containing protein</fullName>
    </recommendedName>
</protein>
<evidence type="ECO:0000313" key="3">
    <source>
        <dbReference type="Proteomes" id="UP000019374"/>
    </source>
</evidence>
<name>T5AHG8_OPHSC</name>
<feature type="signal peptide" evidence="1">
    <location>
        <begin position="1"/>
        <end position="19"/>
    </location>
</feature>
<reference evidence="2 3" key="1">
    <citation type="journal article" date="2013" name="Chin. Sci. Bull.">
        <title>Genome survey uncovers the secrets of sex and lifestyle in caterpillar fungus.</title>
        <authorList>
            <person name="Hu X."/>
            <person name="Zhang Y."/>
            <person name="Xiao G."/>
            <person name="Zheng P."/>
            <person name="Xia Y."/>
            <person name="Zhang X."/>
            <person name="St Leger R.J."/>
            <person name="Liu X."/>
            <person name="Wang C."/>
        </authorList>
    </citation>
    <scope>NUCLEOTIDE SEQUENCE [LARGE SCALE GENOMIC DNA]</scope>
    <source>
        <strain evidence="3">Co18 / CGMCC 3.14243</strain>
        <tissue evidence="2">Fruit-body</tissue>
    </source>
</reference>
<proteinExistence type="predicted"/>
<dbReference type="EMBL" id="KE652367">
    <property type="protein sequence ID" value="EQL02034.1"/>
    <property type="molecule type" value="Genomic_DNA"/>
</dbReference>
<dbReference type="Proteomes" id="UP000019374">
    <property type="component" value="Unassembled WGS sequence"/>
</dbReference>
<evidence type="ECO:0000256" key="1">
    <source>
        <dbReference type="SAM" id="SignalP"/>
    </source>
</evidence>
<dbReference type="eggNOG" id="ENOG502SWUU">
    <property type="taxonomic scope" value="Eukaryota"/>
</dbReference>
<dbReference type="AlphaFoldDB" id="T5AHG8"/>
<feature type="chain" id="PRO_5004606067" description="Ecp2 effector protein domain-containing protein" evidence="1">
    <location>
        <begin position="20"/>
        <end position="164"/>
    </location>
</feature>